<name>A0A8T2K481_9PIPI</name>
<dbReference type="EMBL" id="JAACNH010000002">
    <property type="protein sequence ID" value="KAG8450197.1"/>
    <property type="molecule type" value="Genomic_DNA"/>
</dbReference>
<comment type="caution">
    <text evidence="1">The sequence shown here is derived from an EMBL/GenBank/DDBJ whole genome shotgun (WGS) entry which is preliminary data.</text>
</comment>
<gene>
    <name evidence="1" type="ORF">GDO86_002728</name>
</gene>
<evidence type="ECO:0000313" key="2">
    <source>
        <dbReference type="Proteomes" id="UP000812440"/>
    </source>
</evidence>
<proteinExistence type="predicted"/>
<dbReference type="Proteomes" id="UP000812440">
    <property type="component" value="Chromosome 2"/>
</dbReference>
<keyword evidence="2" id="KW-1185">Reference proteome</keyword>
<reference evidence="1" key="1">
    <citation type="thesis" date="2020" institute="ProQuest LLC" country="789 East Eisenhower Parkway, Ann Arbor, MI, USA">
        <title>Comparative Genomics and Chromosome Evolution.</title>
        <authorList>
            <person name="Mudd A.B."/>
        </authorList>
    </citation>
    <scope>NUCLEOTIDE SEQUENCE</scope>
    <source>
        <strain evidence="1">Female2</strain>
        <tissue evidence="1">Blood</tissue>
    </source>
</reference>
<organism evidence="1 2">
    <name type="scientific">Hymenochirus boettgeri</name>
    <name type="common">Congo dwarf clawed frog</name>
    <dbReference type="NCBI Taxonomy" id="247094"/>
    <lineage>
        <taxon>Eukaryota</taxon>
        <taxon>Metazoa</taxon>
        <taxon>Chordata</taxon>
        <taxon>Craniata</taxon>
        <taxon>Vertebrata</taxon>
        <taxon>Euteleostomi</taxon>
        <taxon>Amphibia</taxon>
        <taxon>Batrachia</taxon>
        <taxon>Anura</taxon>
        <taxon>Pipoidea</taxon>
        <taxon>Pipidae</taxon>
        <taxon>Pipinae</taxon>
        <taxon>Hymenochirus</taxon>
    </lineage>
</organism>
<accession>A0A8T2K481</accession>
<dbReference type="AlphaFoldDB" id="A0A8T2K481"/>
<protein>
    <submittedName>
        <fullName evidence="1">Uncharacterized protein</fullName>
    </submittedName>
</protein>
<sequence>MDFLLEIPFFFSVTFQVSSVEECSDSDSLTNFDLDDLIEALYEDLATDGSLKSWSDFVTFKELSCSLLLALDKLDMEDFKLLSESEESL</sequence>
<evidence type="ECO:0000313" key="1">
    <source>
        <dbReference type="EMBL" id="KAG8450197.1"/>
    </source>
</evidence>